<dbReference type="SUPFAM" id="SSF81301">
    <property type="entry name" value="Nucleotidyltransferase"/>
    <property type="match status" value="1"/>
</dbReference>
<evidence type="ECO:0000313" key="3">
    <source>
        <dbReference type="Proteomes" id="UP001500051"/>
    </source>
</evidence>
<dbReference type="Gene3D" id="3.30.460.10">
    <property type="entry name" value="Beta Polymerase, domain 2"/>
    <property type="match status" value="1"/>
</dbReference>
<reference evidence="3" key="1">
    <citation type="journal article" date="2019" name="Int. J. Syst. Evol. Microbiol.">
        <title>The Global Catalogue of Microorganisms (GCM) 10K type strain sequencing project: providing services to taxonomists for standard genome sequencing and annotation.</title>
        <authorList>
            <consortium name="The Broad Institute Genomics Platform"/>
            <consortium name="The Broad Institute Genome Sequencing Center for Infectious Disease"/>
            <person name="Wu L."/>
            <person name="Ma J."/>
        </authorList>
    </citation>
    <scope>NUCLEOTIDE SEQUENCE [LARGE SCALE GENOMIC DNA]</scope>
    <source>
        <strain evidence="3">JCM 16548</strain>
    </source>
</reference>
<feature type="domain" description="Polymerase nucleotidyl transferase" evidence="1">
    <location>
        <begin position="13"/>
        <end position="55"/>
    </location>
</feature>
<evidence type="ECO:0000259" key="1">
    <source>
        <dbReference type="Pfam" id="PF01909"/>
    </source>
</evidence>
<organism evidence="2 3">
    <name type="scientific">Microlunatus aurantiacus</name>
    <dbReference type="NCBI Taxonomy" id="446786"/>
    <lineage>
        <taxon>Bacteria</taxon>
        <taxon>Bacillati</taxon>
        <taxon>Actinomycetota</taxon>
        <taxon>Actinomycetes</taxon>
        <taxon>Propionibacteriales</taxon>
        <taxon>Propionibacteriaceae</taxon>
        <taxon>Microlunatus</taxon>
    </lineage>
</organism>
<dbReference type="InterPro" id="IPR043519">
    <property type="entry name" value="NT_sf"/>
</dbReference>
<dbReference type="EMBL" id="BAAAYX010000026">
    <property type="protein sequence ID" value="GAA3718162.1"/>
    <property type="molecule type" value="Genomic_DNA"/>
</dbReference>
<keyword evidence="3" id="KW-1185">Reference proteome</keyword>
<dbReference type="RefSeq" id="WP_344814486.1">
    <property type="nucleotide sequence ID" value="NZ_BAAAYX010000026.1"/>
</dbReference>
<protein>
    <recommendedName>
        <fullName evidence="1">Polymerase nucleotidyl transferase domain-containing protein</fullName>
    </recommendedName>
</protein>
<accession>A0ABP7EEK4</accession>
<dbReference type="InterPro" id="IPR002934">
    <property type="entry name" value="Polymerase_NTP_transf_dom"/>
</dbReference>
<comment type="caution">
    <text evidence="2">The sequence shown here is derived from an EMBL/GenBank/DDBJ whole genome shotgun (WGS) entry which is preliminary data.</text>
</comment>
<evidence type="ECO:0000313" key="2">
    <source>
        <dbReference type="EMBL" id="GAA3718162.1"/>
    </source>
</evidence>
<dbReference type="Pfam" id="PF01909">
    <property type="entry name" value="NTP_transf_2"/>
    <property type="match status" value="1"/>
</dbReference>
<sequence length="260" mass="28330">MQHHEATAEGYVETVRDRPEVLGVVVVGSVARGTEREDSDVDLYLVVTDEAYAQARSAGRIAAVSQDGVTYPGGYVDIKLASPGYLTAAVADGDDPTRASFVGARVMLDKIGGIADQVAAVVTLPDEVWSRRVTAYRAQARLYGGYFLKQGDQLGDRFLVQHAGVHLALAAGRIALAQHRRFFSGQKYLTAALAELELPPRFETTWRHVVNAPSAAVGQHLLEAIDAWLGPPEQFDLQLSRFISDNELAWLNGTVPPEFW</sequence>
<proteinExistence type="predicted"/>
<dbReference type="Proteomes" id="UP001500051">
    <property type="component" value="Unassembled WGS sequence"/>
</dbReference>
<name>A0ABP7EEK4_9ACTN</name>
<gene>
    <name evidence="2" type="ORF">GCM10022204_42640</name>
</gene>